<dbReference type="eggNOG" id="COG3117">
    <property type="taxonomic scope" value="Bacteria"/>
</dbReference>
<evidence type="ECO:0000313" key="3">
    <source>
        <dbReference type="Proteomes" id="UP000006034"/>
    </source>
</evidence>
<evidence type="ECO:0000313" key="2">
    <source>
        <dbReference type="EMBL" id="EFV44615.1"/>
    </source>
</evidence>
<dbReference type="EMBL" id="ADCP02000001">
    <property type="protein sequence ID" value="EFV44615.1"/>
    <property type="molecule type" value="Genomic_DNA"/>
</dbReference>
<reference evidence="2 3" key="1">
    <citation type="submission" date="2010-10" db="EMBL/GenBank/DDBJ databases">
        <authorList>
            <consortium name="The Broad Institute Genome Sequencing Platform"/>
            <person name="Ward D."/>
            <person name="Earl A."/>
            <person name="Feldgarden M."/>
            <person name="Young S.K."/>
            <person name="Gargeya S."/>
            <person name="Zeng Q."/>
            <person name="Alvarado L."/>
            <person name="Berlin A."/>
            <person name="Bochicchio J."/>
            <person name="Chapman S.B."/>
            <person name="Chen Z."/>
            <person name="Freedman E."/>
            <person name="Gellesch M."/>
            <person name="Goldberg J."/>
            <person name="Griggs A."/>
            <person name="Gujja S."/>
            <person name="Heilman E."/>
            <person name="Heiman D."/>
            <person name="Howarth C."/>
            <person name="Mehta T."/>
            <person name="Neiman D."/>
            <person name="Pearson M."/>
            <person name="Roberts A."/>
            <person name="Saif S."/>
            <person name="Shea T."/>
            <person name="Shenoy N."/>
            <person name="Sisk P."/>
            <person name="Stolte C."/>
            <person name="Sykes S."/>
            <person name="White J."/>
            <person name="Yandava C."/>
            <person name="Allen-Vercoe E."/>
            <person name="Sibley C."/>
            <person name="Ambrose C.E."/>
            <person name="Strauss J."/>
            <person name="Daigneault M."/>
            <person name="Haas B."/>
            <person name="Nusbaum C."/>
            <person name="Birren B."/>
        </authorList>
    </citation>
    <scope>NUCLEOTIDE SEQUENCE [LARGE SCALE GENOMIC DNA]</scope>
    <source>
        <strain evidence="2 3">3_1_6</strain>
    </source>
</reference>
<keyword evidence="3" id="KW-1185">Reference proteome</keyword>
<dbReference type="OrthoDB" id="5471103at2"/>
<gene>
    <name evidence="2" type="ORF">HMPREF0179_01516</name>
</gene>
<feature type="region of interest" description="Disordered" evidence="1">
    <location>
        <begin position="211"/>
        <end position="235"/>
    </location>
</feature>
<proteinExistence type="predicted"/>
<comment type="caution">
    <text evidence="2">The sequence shown here is derived from an EMBL/GenBank/DDBJ whole genome shotgun (WGS) entry which is preliminary data.</text>
</comment>
<name>E5Y5Q3_BILW3</name>
<sequence>MKRSRILLITALVALLAGGWYVAKRGGETTLIGRLLDVANKGGIKSLDGAKLQGNATQSGNPLEEVAGLAIKGINLFQGNKGLELWRLKASWAHMSQNGDTIDVDKPVVRYALGEGSASNPDDDVLDVQAQLGRITDNQRFLTLWDNVVITRYDDVITSSRMNYDANKRLMTFPEGAALESPTASGTATFFTWDLATNEMHGSGGVLVVLKPRPDAPNANAAPSPREPQANPQQE</sequence>
<dbReference type="STRING" id="563192.HMPREF0179_01516"/>
<evidence type="ECO:0008006" key="4">
    <source>
        <dbReference type="Google" id="ProtNLM"/>
    </source>
</evidence>
<dbReference type="AlphaFoldDB" id="E5Y5Q3"/>
<organism evidence="2 3">
    <name type="scientific">Bilophila wadsworthia (strain 3_1_6)</name>
    <dbReference type="NCBI Taxonomy" id="563192"/>
    <lineage>
        <taxon>Bacteria</taxon>
        <taxon>Pseudomonadati</taxon>
        <taxon>Thermodesulfobacteriota</taxon>
        <taxon>Desulfovibrionia</taxon>
        <taxon>Desulfovibrionales</taxon>
        <taxon>Desulfovibrionaceae</taxon>
        <taxon>Bilophila</taxon>
    </lineage>
</organism>
<dbReference type="Proteomes" id="UP000006034">
    <property type="component" value="Unassembled WGS sequence"/>
</dbReference>
<dbReference type="GeneID" id="78086637"/>
<protein>
    <recommendedName>
        <fullName evidence="4">Lipopolysaccharide export system protein LptC</fullName>
    </recommendedName>
</protein>
<accession>E5Y5Q3</accession>
<dbReference type="InterPro" id="IPR010664">
    <property type="entry name" value="LipoPS_assembly_LptC-rel"/>
</dbReference>
<dbReference type="Gene3D" id="2.60.450.10">
    <property type="entry name" value="Lipopolysaccharide (LPS) transport protein A like domain"/>
    <property type="match status" value="1"/>
</dbReference>
<reference evidence="2 3" key="2">
    <citation type="submission" date="2013-04" db="EMBL/GenBank/DDBJ databases">
        <title>The Genome Sequence of Bilophila wadsworthia 3_1_6.</title>
        <authorList>
            <consortium name="The Broad Institute Genomics Platform"/>
            <person name="Earl A."/>
            <person name="Ward D."/>
            <person name="Feldgarden M."/>
            <person name="Gevers D."/>
            <person name="Sibley C."/>
            <person name="Strauss J."/>
            <person name="Allen-Vercoe E."/>
            <person name="Walker B."/>
            <person name="Young S."/>
            <person name="Zeng Q."/>
            <person name="Gargeya S."/>
            <person name="Fitzgerald M."/>
            <person name="Haas B."/>
            <person name="Abouelleil A."/>
            <person name="Allen A.W."/>
            <person name="Alvarado L."/>
            <person name="Arachchi H.M."/>
            <person name="Berlin A.M."/>
            <person name="Chapman S.B."/>
            <person name="Gainer-Dewar J."/>
            <person name="Goldberg J."/>
            <person name="Griggs A."/>
            <person name="Gujja S."/>
            <person name="Hansen M."/>
            <person name="Howarth C."/>
            <person name="Imamovic A."/>
            <person name="Ireland A."/>
            <person name="Larimer J."/>
            <person name="McCowan C."/>
            <person name="Murphy C."/>
            <person name="Pearson M."/>
            <person name="Poon T.W."/>
            <person name="Priest M."/>
            <person name="Roberts A."/>
            <person name="Saif S."/>
            <person name="Shea T."/>
            <person name="Sisk P."/>
            <person name="Sykes S."/>
            <person name="Wortman J."/>
            <person name="Nusbaum C."/>
            <person name="Birren B."/>
        </authorList>
    </citation>
    <scope>NUCLEOTIDE SEQUENCE [LARGE SCALE GENOMIC DNA]</scope>
    <source>
        <strain evidence="2 3">3_1_6</strain>
    </source>
</reference>
<dbReference type="RefSeq" id="WP_005026789.1">
    <property type="nucleotide sequence ID" value="NZ_KE150238.1"/>
</dbReference>
<dbReference type="Pfam" id="PF06835">
    <property type="entry name" value="LptC"/>
    <property type="match status" value="1"/>
</dbReference>
<evidence type="ECO:0000256" key="1">
    <source>
        <dbReference type="SAM" id="MobiDB-lite"/>
    </source>
</evidence>
<feature type="compositionally biased region" description="Low complexity" evidence="1">
    <location>
        <begin position="216"/>
        <end position="228"/>
    </location>
</feature>
<dbReference type="HOGENOM" id="CLU_1178418_0_0_7"/>